<dbReference type="EMBL" id="PYSW02000060">
    <property type="protein sequence ID" value="KAG2373086.1"/>
    <property type="molecule type" value="Genomic_DNA"/>
</dbReference>
<protein>
    <submittedName>
        <fullName evidence="1">Uncharacterized protein</fullName>
    </submittedName>
</protein>
<keyword evidence="2" id="KW-1185">Reference proteome</keyword>
<name>A0AA88KEA8_NAELO</name>
<dbReference type="AlphaFoldDB" id="A0AA88KEA8"/>
<dbReference type="SUPFAM" id="SSF101898">
    <property type="entry name" value="NHL repeat"/>
    <property type="match status" value="1"/>
</dbReference>
<dbReference type="RefSeq" id="XP_044542260.1">
    <property type="nucleotide sequence ID" value="XM_044688627.1"/>
</dbReference>
<organism evidence="1 2">
    <name type="scientific">Naegleria lovaniensis</name>
    <name type="common">Amoeba</name>
    <dbReference type="NCBI Taxonomy" id="51637"/>
    <lineage>
        <taxon>Eukaryota</taxon>
        <taxon>Discoba</taxon>
        <taxon>Heterolobosea</taxon>
        <taxon>Tetramitia</taxon>
        <taxon>Eutetramitia</taxon>
        <taxon>Vahlkampfiidae</taxon>
        <taxon>Naegleria</taxon>
    </lineage>
</organism>
<evidence type="ECO:0000313" key="1">
    <source>
        <dbReference type="EMBL" id="KAG2373086.1"/>
    </source>
</evidence>
<comment type="caution">
    <text evidence="1">The sequence shown here is derived from an EMBL/GenBank/DDBJ whole genome shotgun (WGS) entry which is preliminary data.</text>
</comment>
<evidence type="ECO:0000313" key="2">
    <source>
        <dbReference type="Proteomes" id="UP000816034"/>
    </source>
</evidence>
<sequence length="370" mass="43239">MIQYDHSSDVSVARMIFVDLIQWSEYDQEDSHIFKFYKKMSSRRCSFSFEFKPVGQLLQEDEYSSFSMHNNNFMNNHDDENNFPHFRGPSDIKICHNHSLIIVSDSENKRLIFFDLHFKTYKFSMRLQTNPPCCFDIEENFNGNDSIIMASVNHCVYKYHLKHVHTSLKNVPNTSPFENKSAILFKKGQHGFVGHYFRKLLGGPNTLYPLKKDDSLIFVLDDGNGRIRILNSRDGMILRSISLMDNISVNFDRVSLTFSNERCIVSGRNQFLMAIELDDSFFTSVNSIKQSMDTMSPVSAMCEMKNSQIILLREYNDTNRLTQMDTTHCEIIADKHFKPWNWSHSVRAMCFNEFTGELFILTNKNVDIYK</sequence>
<proteinExistence type="predicted"/>
<dbReference type="Proteomes" id="UP000816034">
    <property type="component" value="Unassembled WGS sequence"/>
</dbReference>
<gene>
    <name evidence="1" type="ORF">C9374_012818</name>
</gene>
<dbReference type="GeneID" id="68105272"/>
<reference evidence="1 2" key="1">
    <citation type="journal article" date="2018" name="BMC Genomics">
        <title>The genome of Naegleria lovaniensis, the basis for a comparative approach to unravel pathogenicity factors of the human pathogenic amoeba N. fowleri.</title>
        <authorList>
            <person name="Liechti N."/>
            <person name="Schurch N."/>
            <person name="Bruggmann R."/>
            <person name="Wittwer M."/>
        </authorList>
    </citation>
    <scope>NUCLEOTIDE SEQUENCE [LARGE SCALE GENOMIC DNA]</scope>
    <source>
        <strain evidence="1 2">ATCC 30569</strain>
    </source>
</reference>
<accession>A0AA88KEA8</accession>